<organism evidence="1">
    <name type="scientific">Pseudomonas aeruginosa</name>
    <dbReference type="NCBI Taxonomy" id="287"/>
    <lineage>
        <taxon>Bacteria</taxon>
        <taxon>Pseudomonadati</taxon>
        <taxon>Pseudomonadota</taxon>
        <taxon>Gammaproteobacteria</taxon>
        <taxon>Pseudomonadales</taxon>
        <taxon>Pseudomonadaceae</taxon>
        <taxon>Pseudomonas</taxon>
    </lineage>
</organism>
<accession>A0A5E5R2B6</accession>
<gene>
    <name evidence="1" type="ORF">TUEID40_02732</name>
</gene>
<name>A0A5E5R2B6_PSEAI</name>
<dbReference type="AlphaFoldDB" id="A0A5E5R2B6"/>
<evidence type="ECO:0000313" key="1">
    <source>
        <dbReference type="EMBL" id="VVH81554.1"/>
    </source>
</evidence>
<proteinExistence type="predicted"/>
<sequence length="62" mass="6653">MTDRYIAFANSPVGRRLVGAVGLPSPLRLERWQAGRVRPVDGPLVIGGAARWPRPCCPSPAS</sequence>
<protein>
    <submittedName>
        <fullName evidence="1">3-ketoacyl-(Acyl-carrier-protein) reductase</fullName>
    </submittedName>
</protein>
<dbReference type="EMBL" id="LR700248">
    <property type="protein sequence ID" value="VVH81554.1"/>
    <property type="molecule type" value="Genomic_DNA"/>
</dbReference>
<reference evidence="1" key="1">
    <citation type="submission" date="2019-09" db="EMBL/GenBank/DDBJ databases">
        <authorList>
            <person name="Gross C."/>
            <person name="Bohn E."/>
        </authorList>
    </citation>
    <scope>NUCLEOTIDE SEQUENCE</scope>
    <source>
        <strain evidence="1">ID40</strain>
    </source>
</reference>